<keyword evidence="3" id="KW-1185">Reference proteome</keyword>
<dbReference type="Proteomes" id="UP000070501">
    <property type="component" value="Unassembled WGS sequence"/>
</dbReference>
<gene>
    <name evidence="2" type="ORF">Micbo1qcDRAFT_203591</name>
</gene>
<dbReference type="EMBL" id="KQ964248">
    <property type="protein sequence ID" value="KXJ93518.1"/>
    <property type="molecule type" value="Genomic_DNA"/>
</dbReference>
<feature type="signal peptide" evidence="1">
    <location>
        <begin position="1"/>
        <end position="17"/>
    </location>
</feature>
<accession>A0A136J8R5</accession>
<feature type="chain" id="PRO_5007293545" description="Hydrophobic surface binding protein A-domain-containing protein" evidence="1">
    <location>
        <begin position="18"/>
        <end position="196"/>
    </location>
</feature>
<name>A0A136J8R5_9PEZI</name>
<dbReference type="InParanoid" id="A0A136J8R5"/>
<evidence type="ECO:0000313" key="2">
    <source>
        <dbReference type="EMBL" id="KXJ93518.1"/>
    </source>
</evidence>
<proteinExistence type="predicted"/>
<protein>
    <recommendedName>
        <fullName evidence="4">Hydrophobic surface binding protein A-domain-containing protein</fullName>
    </recommendedName>
</protein>
<evidence type="ECO:0000256" key="1">
    <source>
        <dbReference type="SAM" id="SignalP"/>
    </source>
</evidence>
<reference evidence="3" key="1">
    <citation type="submission" date="2016-02" db="EMBL/GenBank/DDBJ databases">
        <title>Draft genome sequence of Microdochium bolleyi, a fungal endophyte of beachgrass.</title>
        <authorList>
            <consortium name="DOE Joint Genome Institute"/>
            <person name="David A.S."/>
            <person name="May G."/>
            <person name="Haridas S."/>
            <person name="Lim J."/>
            <person name="Wang M."/>
            <person name="Labutti K."/>
            <person name="Lipzen A."/>
            <person name="Barry K."/>
            <person name="Grigoriev I.V."/>
        </authorList>
    </citation>
    <scope>NUCLEOTIDE SEQUENCE [LARGE SCALE GENOMIC DNA]</scope>
    <source>
        <strain evidence="3">J235TASD1</strain>
    </source>
</reference>
<keyword evidence="1" id="KW-0732">Signal</keyword>
<dbReference type="OrthoDB" id="4785557at2759"/>
<evidence type="ECO:0008006" key="4">
    <source>
        <dbReference type="Google" id="ProtNLM"/>
    </source>
</evidence>
<organism evidence="2 3">
    <name type="scientific">Microdochium bolleyi</name>
    <dbReference type="NCBI Taxonomy" id="196109"/>
    <lineage>
        <taxon>Eukaryota</taxon>
        <taxon>Fungi</taxon>
        <taxon>Dikarya</taxon>
        <taxon>Ascomycota</taxon>
        <taxon>Pezizomycotina</taxon>
        <taxon>Sordariomycetes</taxon>
        <taxon>Xylariomycetidae</taxon>
        <taxon>Xylariales</taxon>
        <taxon>Microdochiaceae</taxon>
        <taxon>Microdochium</taxon>
    </lineage>
</organism>
<sequence>MHFKSLAVAALAATATAQAPGGSLQVPIVSQLVADLLGQLGTVGTALSTATGLTAGVGNNPLGLAGSLPGIVTSLTAVTNLLKGVNSLIPLFDDAEGEITSPEETQICDALRDVTAKQANLTTAVNAVKKKSIIGGLVLGPILETVIKLVTGLLGGILGGGGGGGSVPDIGIPGVNCNLTINPGVGGGAAGAGVNV</sequence>
<dbReference type="AlphaFoldDB" id="A0A136J8R5"/>
<evidence type="ECO:0000313" key="3">
    <source>
        <dbReference type="Proteomes" id="UP000070501"/>
    </source>
</evidence>